<dbReference type="PANTHER" id="PTHR47129">
    <property type="entry name" value="QUINONE OXIDOREDUCTASE 2"/>
    <property type="match status" value="1"/>
</dbReference>
<organism evidence="2 3">
    <name type="scientific">Pseudonocardia humida</name>
    <dbReference type="NCBI Taxonomy" id="2800819"/>
    <lineage>
        <taxon>Bacteria</taxon>
        <taxon>Bacillati</taxon>
        <taxon>Actinomycetota</taxon>
        <taxon>Actinomycetes</taxon>
        <taxon>Pseudonocardiales</taxon>
        <taxon>Pseudonocardiaceae</taxon>
        <taxon>Pseudonocardia</taxon>
    </lineage>
</organism>
<evidence type="ECO:0000313" key="2">
    <source>
        <dbReference type="EMBL" id="MCO1660625.1"/>
    </source>
</evidence>
<feature type="domain" description="NAD(P)-binding" evidence="1">
    <location>
        <begin position="8"/>
        <end position="185"/>
    </location>
</feature>
<name>A0ABT1AC50_9PSEU</name>
<dbReference type="InterPro" id="IPR016040">
    <property type="entry name" value="NAD(P)-bd_dom"/>
</dbReference>
<dbReference type="Pfam" id="PF13460">
    <property type="entry name" value="NAD_binding_10"/>
    <property type="match status" value="1"/>
</dbReference>
<dbReference type="InterPro" id="IPR036291">
    <property type="entry name" value="NAD(P)-bd_dom_sf"/>
</dbReference>
<sequence length="285" mass="29410">MSIVVTAASGHLGRLVLAELLDRGVPADQLVAAGRSPDKLADLAGRGVAVVAIDYTDPGTLAKAFSAGDTVLLISSGDLADRVGQHRNAVEAAAAAGVGRLVYTSVLGADDTPLPIAPDHVRTEAIVRESGLPFTFLRNGWYTENYGRSLDQVRGSGVLLTSVGDGRVASATRADFAAATAAVLTGGGHEGKAYELSGDEAWTFDDLAAAFSTLLGREVAHRSVSPEEHRRILVGNGVDPQLVGFLVAMDGAIREGALAVRTGDLSRLAGRPTTPLLEGLRPLAG</sequence>
<comment type="caution">
    <text evidence="2">The sequence shown here is derived from an EMBL/GenBank/DDBJ whole genome shotgun (WGS) entry which is preliminary data.</text>
</comment>
<dbReference type="PANTHER" id="PTHR47129:SF1">
    <property type="entry name" value="NMRA-LIKE DOMAIN-CONTAINING PROTEIN"/>
    <property type="match status" value="1"/>
</dbReference>
<keyword evidence="3" id="KW-1185">Reference proteome</keyword>
<evidence type="ECO:0000259" key="1">
    <source>
        <dbReference type="Pfam" id="PF13460"/>
    </source>
</evidence>
<gene>
    <name evidence="2" type="ORF">KDL28_36810</name>
</gene>
<dbReference type="Gene3D" id="3.40.50.720">
    <property type="entry name" value="NAD(P)-binding Rossmann-like Domain"/>
    <property type="match status" value="1"/>
</dbReference>
<dbReference type="CDD" id="cd05269">
    <property type="entry name" value="TMR_SDR_a"/>
    <property type="match status" value="1"/>
</dbReference>
<protein>
    <submittedName>
        <fullName evidence="2">SDR family oxidoreductase</fullName>
    </submittedName>
</protein>
<dbReference type="SUPFAM" id="SSF51735">
    <property type="entry name" value="NAD(P)-binding Rossmann-fold domains"/>
    <property type="match status" value="1"/>
</dbReference>
<reference evidence="2" key="1">
    <citation type="submission" date="2021-04" db="EMBL/GenBank/DDBJ databases">
        <title>Pseudonocardia sp. nov., isolated from sandy soil of mangrove forest.</title>
        <authorList>
            <person name="Zan Z."/>
            <person name="Huang R."/>
            <person name="Liu W."/>
        </authorList>
    </citation>
    <scope>NUCLEOTIDE SEQUENCE</scope>
    <source>
        <strain evidence="2">S2-4</strain>
    </source>
</reference>
<evidence type="ECO:0000313" key="3">
    <source>
        <dbReference type="Proteomes" id="UP001165283"/>
    </source>
</evidence>
<dbReference type="EMBL" id="JAGSOV010000087">
    <property type="protein sequence ID" value="MCO1660625.1"/>
    <property type="molecule type" value="Genomic_DNA"/>
</dbReference>
<dbReference type="InterPro" id="IPR052718">
    <property type="entry name" value="NmrA-type_oxidoreductase"/>
</dbReference>
<dbReference type="Proteomes" id="UP001165283">
    <property type="component" value="Unassembled WGS sequence"/>
</dbReference>
<accession>A0ABT1AC50</accession>
<dbReference type="Gene3D" id="3.90.25.10">
    <property type="entry name" value="UDP-galactose 4-epimerase, domain 1"/>
    <property type="match status" value="1"/>
</dbReference>
<proteinExistence type="predicted"/>